<dbReference type="InterPro" id="IPR011438">
    <property type="entry name" value="DUF1541"/>
</dbReference>
<accession>A0ABQ0XZW3</accession>
<comment type="caution">
    <text evidence="3">The sequence shown here is derived from an EMBL/GenBank/DDBJ whole genome shotgun (WGS) entry which is preliminary data.</text>
</comment>
<feature type="region of interest" description="Disordered" evidence="1">
    <location>
        <begin position="36"/>
        <end position="67"/>
    </location>
</feature>
<dbReference type="EMBL" id="BKAX01000001">
    <property type="protein sequence ID" value="GEQ04605.1"/>
    <property type="molecule type" value="Genomic_DNA"/>
</dbReference>
<evidence type="ECO:0000259" key="2">
    <source>
        <dbReference type="SMART" id="SM00739"/>
    </source>
</evidence>
<evidence type="ECO:0000256" key="1">
    <source>
        <dbReference type="SAM" id="MobiDB-lite"/>
    </source>
</evidence>
<organism evidence="3 4">
    <name type="scientific">Staphylococcus gallinarum</name>
    <dbReference type="NCBI Taxonomy" id="1293"/>
    <lineage>
        <taxon>Bacteria</taxon>
        <taxon>Bacillati</taxon>
        <taxon>Bacillota</taxon>
        <taxon>Bacilli</taxon>
        <taxon>Bacillales</taxon>
        <taxon>Staphylococcaceae</taxon>
        <taxon>Staphylococcus</taxon>
    </lineage>
</organism>
<dbReference type="Pfam" id="PF07563">
    <property type="entry name" value="DUF1541"/>
    <property type="match status" value="2"/>
</dbReference>
<dbReference type="Proteomes" id="UP000321057">
    <property type="component" value="Unassembled WGS sequence"/>
</dbReference>
<sequence length="194" mass="21599">MYDVNIMKTMKGGIDLIKKLLTVSFTAAILLSSCSTGNDQADETKESQHTSHKSSAGDLPDGMQTTDKAKFKKGDKVTVNSDHMKGMKGAKGVVKAAYKTHVYEVTYKPKDGKKEVKNHKWVVNEEIENAKQHGFEKGDSVKLEADHMAGMKGAIAEIDNVKKTTAYVIDYKSTTDDKWIRNHKWMIGSELESR</sequence>
<gene>
    <name evidence="3" type="ORF">SGA02_04330</name>
</gene>
<evidence type="ECO:0000313" key="4">
    <source>
        <dbReference type="Proteomes" id="UP000321057"/>
    </source>
</evidence>
<keyword evidence="4" id="KW-1185">Reference proteome</keyword>
<feature type="domain" description="KOW" evidence="2">
    <location>
        <begin position="70"/>
        <end position="100"/>
    </location>
</feature>
<evidence type="ECO:0000313" key="3">
    <source>
        <dbReference type="EMBL" id="GEQ04605.1"/>
    </source>
</evidence>
<protein>
    <recommendedName>
        <fullName evidence="2">KOW domain-containing protein</fullName>
    </recommendedName>
</protein>
<dbReference type="Gene3D" id="2.30.30.1210">
    <property type="entry name" value="Domain of unknown function DUF1541"/>
    <property type="match status" value="1"/>
</dbReference>
<feature type="domain" description="KOW" evidence="2">
    <location>
        <begin position="134"/>
        <end position="161"/>
    </location>
</feature>
<dbReference type="InterPro" id="IPR005824">
    <property type="entry name" value="KOW"/>
</dbReference>
<name>A0ABQ0XZW3_STAGA</name>
<proteinExistence type="predicted"/>
<dbReference type="SMART" id="SM00739">
    <property type="entry name" value="KOW"/>
    <property type="match status" value="2"/>
</dbReference>
<reference evidence="3 4" key="1">
    <citation type="submission" date="2019-07" db="EMBL/GenBank/DDBJ databases">
        <title>Whole genome shotgun sequence of Staphylococcus gallinarum NBRC 109767.</title>
        <authorList>
            <person name="Hosoyama A."/>
            <person name="Uohara A."/>
            <person name="Ohji S."/>
            <person name="Ichikawa N."/>
        </authorList>
    </citation>
    <scope>NUCLEOTIDE SEQUENCE [LARGE SCALE GENOMIC DNA]</scope>
    <source>
        <strain evidence="3 4">NBRC 109767</strain>
    </source>
</reference>